<dbReference type="Proteomes" id="UP000030645">
    <property type="component" value="Unassembled WGS sequence"/>
</dbReference>
<proteinExistence type="predicted"/>
<dbReference type="InterPro" id="IPR029480">
    <property type="entry name" value="Transpos_assoc"/>
</dbReference>
<evidence type="ECO:0000313" key="2">
    <source>
        <dbReference type="EMBL" id="EXB97049.1"/>
    </source>
</evidence>
<reference evidence="3" key="1">
    <citation type="submission" date="2013-01" db="EMBL/GenBank/DDBJ databases">
        <title>Draft Genome Sequence of a Mulberry Tree, Morus notabilis C.K. Schneid.</title>
        <authorList>
            <person name="He N."/>
            <person name="Zhao S."/>
        </authorList>
    </citation>
    <scope>NUCLEOTIDE SEQUENCE</scope>
</reference>
<sequence length="123" mass="14265">MLIDKSWTYLRNRLSDEYWNGISAFIEVAKNYATSIGHISCPCMKCRNHEMHPVETVRAHIHRFGFDPLYRTWIYHGEVEAVSGVDPIVNQPVDEMFAVLEDVAGINDDHRMLDETHVDLEYA</sequence>
<feature type="domain" description="Transposase-associated" evidence="1">
    <location>
        <begin position="5"/>
        <end position="78"/>
    </location>
</feature>
<accession>W9RM34</accession>
<gene>
    <name evidence="2" type="ORF">L484_014660</name>
</gene>
<dbReference type="Pfam" id="PF13963">
    <property type="entry name" value="Transpos_assoc"/>
    <property type="match status" value="1"/>
</dbReference>
<organism evidence="2 3">
    <name type="scientific">Morus notabilis</name>
    <dbReference type="NCBI Taxonomy" id="981085"/>
    <lineage>
        <taxon>Eukaryota</taxon>
        <taxon>Viridiplantae</taxon>
        <taxon>Streptophyta</taxon>
        <taxon>Embryophyta</taxon>
        <taxon>Tracheophyta</taxon>
        <taxon>Spermatophyta</taxon>
        <taxon>Magnoliopsida</taxon>
        <taxon>eudicotyledons</taxon>
        <taxon>Gunneridae</taxon>
        <taxon>Pentapetalae</taxon>
        <taxon>rosids</taxon>
        <taxon>fabids</taxon>
        <taxon>Rosales</taxon>
        <taxon>Moraceae</taxon>
        <taxon>Moreae</taxon>
        <taxon>Morus</taxon>
    </lineage>
</organism>
<name>W9RM34_9ROSA</name>
<dbReference type="EMBL" id="KE345255">
    <property type="protein sequence ID" value="EXB97049.1"/>
    <property type="molecule type" value="Genomic_DNA"/>
</dbReference>
<dbReference type="eggNOG" id="ENOG502T1ZB">
    <property type="taxonomic scope" value="Eukaryota"/>
</dbReference>
<keyword evidence="3" id="KW-1185">Reference proteome</keyword>
<protein>
    <recommendedName>
        <fullName evidence="1">Transposase-associated domain-containing protein</fullName>
    </recommendedName>
</protein>
<evidence type="ECO:0000259" key="1">
    <source>
        <dbReference type="Pfam" id="PF13963"/>
    </source>
</evidence>
<dbReference type="AlphaFoldDB" id="W9RM34"/>
<evidence type="ECO:0000313" key="3">
    <source>
        <dbReference type="Proteomes" id="UP000030645"/>
    </source>
</evidence>